<proteinExistence type="inferred from homology"/>
<dbReference type="Gene3D" id="3.40.80.10">
    <property type="entry name" value="Peptidoglycan recognition protein-like"/>
    <property type="match status" value="1"/>
</dbReference>
<dbReference type="AlphaFoldDB" id="A0A1Z1STX2"/>
<dbReference type="SMART" id="SM00644">
    <property type="entry name" value="Ami_2"/>
    <property type="match status" value="1"/>
</dbReference>
<dbReference type="GO" id="GO:0019867">
    <property type="term" value="C:outer membrane"/>
    <property type="evidence" value="ECO:0007669"/>
    <property type="project" value="TreeGrafter"/>
</dbReference>
<dbReference type="EC" id="3.5.1.28" evidence="3"/>
<dbReference type="InterPro" id="IPR036366">
    <property type="entry name" value="PGBDSf"/>
</dbReference>
<reference evidence="7 9" key="1">
    <citation type="submission" date="2017-05" db="EMBL/GenBank/DDBJ databases">
        <title>Whole genome sequencing of Proteus mirabilis AR_0155.</title>
        <authorList>
            <person name="Conlan S."/>
            <person name="Thomas P.J."/>
            <person name="Mullikin J."/>
            <person name="Frank K.M."/>
            <person name="Segre J.A."/>
        </authorList>
    </citation>
    <scope>NUCLEOTIDE SEQUENCE [LARGE SCALE GENOMIC DNA]</scope>
    <source>
        <strain evidence="7 9">AR_0155</strain>
    </source>
</reference>
<evidence type="ECO:0000256" key="4">
    <source>
        <dbReference type="ARBA" id="ARBA00022801"/>
    </source>
</evidence>
<dbReference type="FunFam" id="3.40.80.10:FF:000003">
    <property type="entry name" value="N-acetylmuramoyl-L-alanine amidase"/>
    <property type="match status" value="1"/>
</dbReference>
<dbReference type="GO" id="GO:0009254">
    <property type="term" value="P:peptidoglycan turnover"/>
    <property type="evidence" value="ECO:0007669"/>
    <property type="project" value="TreeGrafter"/>
</dbReference>
<dbReference type="InterPro" id="IPR036505">
    <property type="entry name" value="Amidase/PGRP_sf"/>
</dbReference>
<sequence>MIFSRYSLFLLVTLGLLSGCVQQPQLIDRGDYFAQVVPNNPGQDNRVKFLVMHYTAVDDKESLKTLTSGNVSSHYLIPTKPNYVDGKPVVFALVSEDKRAWHAGLSQWGNSAGLNDGSIGIEIVNYGYKDQGTLREWLPYTAEQLSTITVMMKDIIQRYGIEPQNVVGHSDIAPQRKVDPGPLFPWAELAKQGIGAWPDDETVTFYLAGRAASEPVDIANFQTLLAKYGYQTPTTGILDPETQKVVSAFQMHFRPSDIKGIPDAQSEAILMALIDKYRTKWIQPSTEPIKHSDN</sequence>
<evidence type="ECO:0000313" key="10">
    <source>
        <dbReference type="Proteomes" id="UP000251485"/>
    </source>
</evidence>
<evidence type="ECO:0000259" key="6">
    <source>
        <dbReference type="SMART" id="SM00644"/>
    </source>
</evidence>
<accession>A0A1Z1STX2</accession>
<dbReference type="InterPro" id="IPR002477">
    <property type="entry name" value="Peptidoglycan-bd-like"/>
</dbReference>
<organism evidence="8 10">
    <name type="scientific">Proteus mirabilis</name>
    <dbReference type="NCBI Taxonomy" id="584"/>
    <lineage>
        <taxon>Bacteria</taxon>
        <taxon>Pseudomonadati</taxon>
        <taxon>Pseudomonadota</taxon>
        <taxon>Gammaproteobacteria</taxon>
        <taxon>Enterobacterales</taxon>
        <taxon>Morganellaceae</taxon>
        <taxon>Proteus</taxon>
    </lineage>
</organism>
<evidence type="ECO:0000313" key="7">
    <source>
        <dbReference type="EMBL" id="ARX34454.1"/>
    </source>
</evidence>
<dbReference type="PROSITE" id="PS51257">
    <property type="entry name" value="PROKAR_LIPOPROTEIN"/>
    <property type="match status" value="1"/>
</dbReference>
<dbReference type="SUPFAM" id="SSF55846">
    <property type="entry name" value="N-acetylmuramoyl-L-alanine amidase-like"/>
    <property type="match status" value="1"/>
</dbReference>
<evidence type="ECO:0000256" key="1">
    <source>
        <dbReference type="ARBA" id="ARBA00001561"/>
    </source>
</evidence>
<evidence type="ECO:0000256" key="3">
    <source>
        <dbReference type="ARBA" id="ARBA00011901"/>
    </source>
</evidence>
<dbReference type="STRING" id="584.AOUC001_07565"/>
<dbReference type="PANTHER" id="PTHR30417:SF1">
    <property type="entry name" value="N-ACETYLMURAMOYL-L-ALANINE AMIDASE AMID"/>
    <property type="match status" value="1"/>
</dbReference>
<comment type="similarity">
    <text evidence="2">Belongs to the N-acetylmuramoyl-L-alanine amidase 2 family.</text>
</comment>
<dbReference type="PANTHER" id="PTHR30417">
    <property type="entry name" value="N-ACETYLMURAMOYL-L-ALANINE AMIDASE AMID"/>
    <property type="match status" value="1"/>
</dbReference>
<dbReference type="Proteomes" id="UP000195540">
    <property type="component" value="Chromosome"/>
</dbReference>
<feature type="domain" description="N-acetylmuramoyl-L-alanine amidase" evidence="6">
    <location>
        <begin position="37"/>
        <end position="181"/>
    </location>
</feature>
<dbReference type="GO" id="GO:0009253">
    <property type="term" value="P:peptidoglycan catabolic process"/>
    <property type="evidence" value="ECO:0007669"/>
    <property type="project" value="InterPro"/>
</dbReference>
<dbReference type="SUPFAM" id="SSF47090">
    <property type="entry name" value="PGBD-like"/>
    <property type="match status" value="1"/>
</dbReference>
<dbReference type="InterPro" id="IPR051206">
    <property type="entry name" value="NAMLAA_amidase_2"/>
</dbReference>
<reference evidence="8 10" key="2">
    <citation type="submission" date="2018-06" db="EMBL/GenBank/DDBJ databases">
        <authorList>
            <consortium name="Pathogen Informatics"/>
            <person name="Doyle S."/>
        </authorList>
    </citation>
    <scope>NUCLEOTIDE SEQUENCE [LARGE SCALE GENOMIC DNA]</scope>
    <source>
        <strain evidence="8 10">NCTC10975</strain>
    </source>
</reference>
<keyword evidence="5" id="KW-0961">Cell wall biogenesis/degradation</keyword>
<dbReference type="Pfam" id="PF01471">
    <property type="entry name" value="PG_binding_1"/>
    <property type="match status" value="1"/>
</dbReference>
<comment type="catalytic activity">
    <reaction evidence="1">
        <text>Hydrolyzes the link between N-acetylmuramoyl residues and L-amino acid residues in certain cell-wall glycopeptides.</text>
        <dbReference type="EC" id="3.5.1.28"/>
    </reaction>
</comment>
<dbReference type="Pfam" id="PF01510">
    <property type="entry name" value="Amidase_2"/>
    <property type="match status" value="1"/>
</dbReference>
<dbReference type="GO" id="GO:0008745">
    <property type="term" value="F:N-acetylmuramoyl-L-alanine amidase activity"/>
    <property type="evidence" value="ECO:0007669"/>
    <property type="project" value="UniProtKB-EC"/>
</dbReference>
<dbReference type="RefSeq" id="WP_049199184.1">
    <property type="nucleotide sequence ID" value="NZ_BGKS01000106.1"/>
</dbReference>
<gene>
    <name evidence="8" type="primary">amiD</name>
    <name evidence="7" type="ORF">AM402_09980</name>
    <name evidence="8" type="ORF">NCTC10975_04858</name>
</gene>
<dbReference type="Gene3D" id="1.10.101.10">
    <property type="entry name" value="PGBD-like superfamily/PGBD"/>
    <property type="match status" value="1"/>
</dbReference>
<evidence type="ECO:0000313" key="9">
    <source>
        <dbReference type="Proteomes" id="UP000195540"/>
    </source>
</evidence>
<name>A0A1Z1STX2_PROMI</name>
<dbReference type="EMBL" id="CP021694">
    <property type="protein sequence ID" value="ARX34454.1"/>
    <property type="molecule type" value="Genomic_DNA"/>
</dbReference>
<dbReference type="InterPro" id="IPR036365">
    <property type="entry name" value="PGBD-like_sf"/>
</dbReference>
<evidence type="ECO:0000256" key="2">
    <source>
        <dbReference type="ARBA" id="ARBA00007553"/>
    </source>
</evidence>
<dbReference type="GO" id="GO:0071555">
    <property type="term" value="P:cell wall organization"/>
    <property type="evidence" value="ECO:0007669"/>
    <property type="project" value="UniProtKB-KW"/>
</dbReference>
<evidence type="ECO:0000313" key="8">
    <source>
        <dbReference type="EMBL" id="SPZ03174.1"/>
    </source>
</evidence>
<protein>
    <recommendedName>
        <fullName evidence="3">N-acetylmuramoyl-L-alanine amidase</fullName>
        <ecNumber evidence="3">3.5.1.28</ecNumber>
    </recommendedName>
</protein>
<dbReference type="CDD" id="cd06583">
    <property type="entry name" value="PGRP"/>
    <property type="match status" value="1"/>
</dbReference>
<dbReference type="Proteomes" id="UP000251485">
    <property type="component" value="Unassembled WGS sequence"/>
</dbReference>
<dbReference type="InterPro" id="IPR002502">
    <property type="entry name" value="Amidase_domain"/>
</dbReference>
<evidence type="ECO:0000256" key="5">
    <source>
        <dbReference type="ARBA" id="ARBA00023316"/>
    </source>
</evidence>
<dbReference type="EMBL" id="UAUE01000034">
    <property type="protein sequence ID" value="SPZ03174.1"/>
    <property type="molecule type" value="Genomic_DNA"/>
</dbReference>
<dbReference type="OrthoDB" id="9794842at2"/>
<keyword evidence="4 8" id="KW-0378">Hydrolase</keyword>